<dbReference type="EMBL" id="JAUIZM010000007">
    <property type="protein sequence ID" value="KAK1373902.1"/>
    <property type="molecule type" value="Genomic_DNA"/>
</dbReference>
<organism evidence="3 4">
    <name type="scientific">Heracleum sosnowskyi</name>
    <dbReference type="NCBI Taxonomy" id="360622"/>
    <lineage>
        <taxon>Eukaryota</taxon>
        <taxon>Viridiplantae</taxon>
        <taxon>Streptophyta</taxon>
        <taxon>Embryophyta</taxon>
        <taxon>Tracheophyta</taxon>
        <taxon>Spermatophyta</taxon>
        <taxon>Magnoliopsida</taxon>
        <taxon>eudicotyledons</taxon>
        <taxon>Gunneridae</taxon>
        <taxon>Pentapetalae</taxon>
        <taxon>asterids</taxon>
        <taxon>campanulids</taxon>
        <taxon>Apiales</taxon>
        <taxon>Apiaceae</taxon>
        <taxon>Apioideae</taxon>
        <taxon>apioid superclade</taxon>
        <taxon>Tordylieae</taxon>
        <taxon>Tordyliinae</taxon>
        <taxon>Heracleum</taxon>
    </lineage>
</organism>
<comment type="caution">
    <text evidence="3">The sequence shown here is derived from an EMBL/GenBank/DDBJ whole genome shotgun (WGS) entry which is preliminary data.</text>
</comment>
<accession>A0AAD8HWS6</accession>
<evidence type="ECO:0000256" key="2">
    <source>
        <dbReference type="SAM" id="SignalP"/>
    </source>
</evidence>
<feature type="signal peptide" evidence="2">
    <location>
        <begin position="1"/>
        <end position="21"/>
    </location>
</feature>
<sequence length="186" mass="20441">MARFCFFTIVLFILVTKGSWGCSQWNIEVITTRSRRYIQGKPEWIVTVDNYCTCPVFGIVLSCPEFETVEPVDPSLMLRSGDGRCLLILGNALGAGGFVQFSYAWDTPFVLPGVGVVHSGILSIVLSCPEFETVEPVDPSLMLRSGDGRCLLIHGNALDAGGFVQFSYAWDTPFVLPVRQIDPHGC</sequence>
<feature type="chain" id="PRO_5042256983" evidence="2">
    <location>
        <begin position="22"/>
        <end position="186"/>
    </location>
</feature>
<gene>
    <name evidence="3" type="ORF">POM88_030095</name>
</gene>
<reference evidence="3" key="2">
    <citation type="submission" date="2023-05" db="EMBL/GenBank/DDBJ databases">
        <authorList>
            <person name="Schelkunov M.I."/>
        </authorList>
    </citation>
    <scope>NUCLEOTIDE SEQUENCE</scope>
    <source>
        <strain evidence="3">Hsosn_3</strain>
        <tissue evidence="3">Leaf</tissue>
    </source>
</reference>
<keyword evidence="4" id="KW-1185">Reference proteome</keyword>
<reference evidence="3" key="1">
    <citation type="submission" date="2023-02" db="EMBL/GenBank/DDBJ databases">
        <title>Genome of toxic invasive species Heracleum sosnowskyi carries increased number of genes despite the absence of recent whole-genome duplications.</title>
        <authorList>
            <person name="Schelkunov M."/>
            <person name="Shtratnikova V."/>
            <person name="Makarenko M."/>
            <person name="Klepikova A."/>
            <person name="Omelchenko D."/>
            <person name="Novikova G."/>
            <person name="Obukhova E."/>
            <person name="Bogdanov V."/>
            <person name="Penin A."/>
            <person name="Logacheva M."/>
        </authorList>
    </citation>
    <scope>NUCLEOTIDE SEQUENCE</scope>
    <source>
        <strain evidence="3">Hsosn_3</strain>
        <tissue evidence="3">Leaf</tissue>
    </source>
</reference>
<dbReference type="Proteomes" id="UP001237642">
    <property type="component" value="Unassembled WGS sequence"/>
</dbReference>
<dbReference type="AlphaFoldDB" id="A0AAD8HWS6"/>
<dbReference type="Pfam" id="PF24068">
    <property type="entry name" value="TPD1_C"/>
    <property type="match status" value="2"/>
</dbReference>
<dbReference type="PANTHER" id="PTHR33184:SF11">
    <property type="entry name" value="BETA-1,3-N-ACETYLGLUCOSAMINYLTRANSFERASE FAMILY PROTEIN"/>
    <property type="match status" value="1"/>
</dbReference>
<evidence type="ECO:0000256" key="1">
    <source>
        <dbReference type="ARBA" id="ARBA00022729"/>
    </source>
</evidence>
<dbReference type="InterPro" id="IPR040361">
    <property type="entry name" value="TPD1"/>
</dbReference>
<dbReference type="PANTHER" id="PTHR33184">
    <property type="entry name" value="PROTEIN TAPETUM DETERMINANT 1-LIKE-RELATED"/>
    <property type="match status" value="1"/>
</dbReference>
<dbReference type="GO" id="GO:0001709">
    <property type="term" value="P:cell fate determination"/>
    <property type="evidence" value="ECO:0007669"/>
    <property type="project" value="TreeGrafter"/>
</dbReference>
<protein>
    <submittedName>
        <fullName evidence="3">Uncharacterized protein</fullName>
    </submittedName>
</protein>
<evidence type="ECO:0000313" key="3">
    <source>
        <dbReference type="EMBL" id="KAK1373902.1"/>
    </source>
</evidence>
<name>A0AAD8HWS6_9APIA</name>
<proteinExistence type="predicted"/>
<evidence type="ECO:0000313" key="4">
    <source>
        <dbReference type="Proteomes" id="UP001237642"/>
    </source>
</evidence>
<keyword evidence="1 2" id="KW-0732">Signal</keyword>